<dbReference type="AlphaFoldDB" id="A0A540L022"/>
<accession>A0A540L022</accession>
<name>A0A540L022_MALBA</name>
<evidence type="ECO:0000313" key="1">
    <source>
        <dbReference type="EMBL" id="TQD79823.1"/>
    </source>
</evidence>
<keyword evidence="2" id="KW-1185">Reference proteome</keyword>
<dbReference type="Proteomes" id="UP000315295">
    <property type="component" value="Unassembled WGS sequence"/>
</dbReference>
<comment type="caution">
    <text evidence="1">The sequence shown here is derived from an EMBL/GenBank/DDBJ whole genome shotgun (WGS) entry which is preliminary data.</text>
</comment>
<gene>
    <name evidence="1" type="ORF">C1H46_034632</name>
</gene>
<organism evidence="1 2">
    <name type="scientific">Malus baccata</name>
    <name type="common">Siberian crab apple</name>
    <name type="synonym">Pyrus baccata</name>
    <dbReference type="NCBI Taxonomy" id="106549"/>
    <lineage>
        <taxon>Eukaryota</taxon>
        <taxon>Viridiplantae</taxon>
        <taxon>Streptophyta</taxon>
        <taxon>Embryophyta</taxon>
        <taxon>Tracheophyta</taxon>
        <taxon>Spermatophyta</taxon>
        <taxon>Magnoliopsida</taxon>
        <taxon>eudicotyledons</taxon>
        <taxon>Gunneridae</taxon>
        <taxon>Pentapetalae</taxon>
        <taxon>rosids</taxon>
        <taxon>fabids</taxon>
        <taxon>Rosales</taxon>
        <taxon>Rosaceae</taxon>
        <taxon>Amygdaloideae</taxon>
        <taxon>Maleae</taxon>
        <taxon>Malus</taxon>
    </lineage>
</organism>
<evidence type="ECO:0000313" key="2">
    <source>
        <dbReference type="Proteomes" id="UP000315295"/>
    </source>
</evidence>
<protein>
    <submittedName>
        <fullName evidence="1">Uncharacterized protein</fullName>
    </submittedName>
</protein>
<sequence>MIARNYIFLVSMSMAVCTPSPISNKSFFASSPKLHILYSCDVSHSSPPFPFNQSESASLDSTSAIPEMSPELSPNKGQTFHRFPEKASKHLIGRGPLPSSLEKNLGVKVAKRGFWGWGKGWNFGEIRVR</sequence>
<reference evidence="1 2" key="1">
    <citation type="journal article" date="2019" name="G3 (Bethesda)">
        <title>Sequencing of a Wild Apple (Malus baccata) Genome Unravels the Differences Between Cultivated and Wild Apple Species Regarding Disease Resistance and Cold Tolerance.</title>
        <authorList>
            <person name="Chen X."/>
        </authorList>
    </citation>
    <scope>NUCLEOTIDE SEQUENCE [LARGE SCALE GENOMIC DNA]</scope>
    <source>
        <strain evidence="2">cv. Shandingzi</strain>
        <tissue evidence="1">Leaves</tissue>
    </source>
</reference>
<proteinExistence type="predicted"/>
<dbReference type="EMBL" id="VIEB01000839">
    <property type="protein sequence ID" value="TQD79823.1"/>
    <property type="molecule type" value="Genomic_DNA"/>
</dbReference>